<dbReference type="EMBL" id="CP098502">
    <property type="protein sequence ID" value="UTI65750.1"/>
    <property type="molecule type" value="Genomic_DNA"/>
</dbReference>
<name>A0ABY5DUR7_9ACTN</name>
<reference evidence="4 5" key="1">
    <citation type="submission" date="2022-06" db="EMBL/GenBank/DDBJ databases">
        <title>Paraconexibacter antarcticus.</title>
        <authorList>
            <person name="Kim C.S."/>
        </authorList>
    </citation>
    <scope>NUCLEOTIDE SEQUENCE [LARGE SCALE GENOMIC DNA]</scope>
    <source>
        <strain evidence="4 5">02-257</strain>
    </source>
</reference>
<sequence length="472" mass="49995">MRRRGSASIAANPVLIGAATILVIVVAVFLAYNANSGLPFVPTYSLKVNLPNAANLVKGNEVRVGGARVGLVDSIDPVNHPDGSVTARLSLKLETTIKPLPKDSTVLVRSKSALGLKYVEITKGTSKQGFADGATVPLGQATPKPVEFDEVLSTFDARTRAASRTNLKEFGTALAGRGTDLNQAIQSLNPALRNLVPVMRNLASPASKLARLFPALERTASETAPVAATQASLFVNLDTTFRALAQVARPYIQDSITGGVPAQDAAIRALPVQRPFLLNTQRFFADLRPGVRSLRTAAPILSSALVVGTGTLRRSVALNRRLKPTFEALRRFATDPMVSLGVNDLSNTAKILGPPIAFLKPTQTVCNYATLWFRNVSSLLSVGDTNGTGQRFIIVATPQGPNSEGGTSSQPANGPLKDNFLHTNPYPNTAAPGETQECEAGNETYIAGQKVIGNVPGNQGLTTETTKIDRSR</sequence>
<keyword evidence="2" id="KW-0812">Transmembrane</keyword>
<keyword evidence="2" id="KW-1133">Transmembrane helix</keyword>
<evidence type="ECO:0000256" key="1">
    <source>
        <dbReference type="SAM" id="MobiDB-lite"/>
    </source>
</evidence>
<dbReference type="InterPro" id="IPR052336">
    <property type="entry name" value="MlaD_Phospholipid_Transporter"/>
</dbReference>
<feature type="region of interest" description="Disordered" evidence="1">
    <location>
        <begin position="451"/>
        <end position="472"/>
    </location>
</feature>
<feature type="region of interest" description="Disordered" evidence="1">
    <location>
        <begin position="398"/>
        <end position="436"/>
    </location>
</feature>
<dbReference type="PANTHER" id="PTHR33371">
    <property type="entry name" value="INTERMEMBRANE PHOSPHOLIPID TRANSPORT SYSTEM BINDING PROTEIN MLAD-RELATED"/>
    <property type="match status" value="1"/>
</dbReference>
<proteinExistence type="predicted"/>
<feature type="compositionally biased region" description="Polar residues" evidence="1">
    <location>
        <begin position="456"/>
        <end position="465"/>
    </location>
</feature>
<evidence type="ECO:0000313" key="5">
    <source>
        <dbReference type="Proteomes" id="UP001056035"/>
    </source>
</evidence>
<evidence type="ECO:0000259" key="3">
    <source>
        <dbReference type="Pfam" id="PF02470"/>
    </source>
</evidence>
<protein>
    <submittedName>
        <fullName evidence="4">MlaD family protein</fullName>
    </submittedName>
</protein>
<evidence type="ECO:0000313" key="4">
    <source>
        <dbReference type="EMBL" id="UTI65750.1"/>
    </source>
</evidence>
<feature type="transmembrane region" description="Helical" evidence="2">
    <location>
        <begin position="12"/>
        <end position="32"/>
    </location>
</feature>
<dbReference type="RefSeq" id="WP_254572428.1">
    <property type="nucleotide sequence ID" value="NZ_CP098502.1"/>
</dbReference>
<feature type="compositionally biased region" description="Polar residues" evidence="1">
    <location>
        <begin position="399"/>
        <end position="412"/>
    </location>
</feature>
<dbReference type="Pfam" id="PF02470">
    <property type="entry name" value="MlaD"/>
    <property type="match status" value="1"/>
</dbReference>
<dbReference type="InterPro" id="IPR003399">
    <property type="entry name" value="Mce/MlaD"/>
</dbReference>
<dbReference type="PANTHER" id="PTHR33371:SF4">
    <property type="entry name" value="INTERMEMBRANE PHOSPHOLIPID TRANSPORT SYSTEM BINDING PROTEIN MLAD"/>
    <property type="match status" value="1"/>
</dbReference>
<dbReference type="Proteomes" id="UP001056035">
    <property type="component" value="Chromosome"/>
</dbReference>
<keyword evidence="2" id="KW-0472">Membrane</keyword>
<feature type="domain" description="Mce/MlaD" evidence="3">
    <location>
        <begin position="43"/>
        <end position="124"/>
    </location>
</feature>
<accession>A0ABY5DUR7</accession>
<gene>
    <name evidence="4" type="ORF">NBH00_05930</name>
</gene>
<organism evidence="4 5">
    <name type="scientific">Paraconexibacter antarcticus</name>
    <dbReference type="NCBI Taxonomy" id="2949664"/>
    <lineage>
        <taxon>Bacteria</taxon>
        <taxon>Bacillati</taxon>
        <taxon>Actinomycetota</taxon>
        <taxon>Thermoleophilia</taxon>
        <taxon>Solirubrobacterales</taxon>
        <taxon>Paraconexibacteraceae</taxon>
        <taxon>Paraconexibacter</taxon>
    </lineage>
</organism>
<keyword evidence="5" id="KW-1185">Reference proteome</keyword>
<evidence type="ECO:0000256" key="2">
    <source>
        <dbReference type="SAM" id="Phobius"/>
    </source>
</evidence>